<feature type="transmembrane region" description="Helical" evidence="1">
    <location>
        <begin position="20"/>
        <end position="41"/>
    </location>
</feature>
<organism evidence="2 3">
    <name type="scientific">SAR86 cluster bacterium</name>
    <dbReference type="NCBI Taxonomy" id="2030880"/>
    <lineage>
        <taxon>Bacteria</taxon>
        <taxon>Pseudomonadati</taxon>
        <taxon>Pseudomonadota</taxon>
        <taxon>Gammaproteobacteria</taxon>
        <taxon>SAR86 cluster</taxon>
    </lineage>
</organism>
<dbReference type="NCBIfam" id="TIGR02532">
    <property type="entry name" value="IV_pilin_GFxxxE"/>
    <property type="match status" value="1"/>
</dbReference>
<dbReference type="InterPro" id="IPR012902">
    <property type="entry name" value="N_methyl_site"/>
</dbReference>
<reference evidence="3" key="1">
    <citation type="submission" date="2017-08" db="EMBL/GenBank/DDBJ databases">
        <title>A dynamic microbial community with high functional redundancy inhabits the cold, oxic subseafloor aquifer.</title>
        <authorList>
            <person name="Tully B.J."/>
            <person name="Wheat C.G."/>
            <person name="Glazer B.T."/>
            <person name="Huber J.A."/>
        </authorList>
    </citation>
    <scope>NUCLEOTIDE SEQUENCE [LARGE SCALE GENOMIC DNA]</scope>
</reference>
<keyword evidence="1" id="KW-0472">Membrane</keyword>
<sequence>MKSLNIQNQHKASQSGFTIIELVVVILLLGILAATALPRFIDVTDEAHDAVVAALEGGMSTAGALYHAEWVGKGSTGTVVSSYPGVVASATTGYPDLTSNADCKDAFDFMLQGGHPEVLAASLAVADLTALSTTSLTAASASYANVPEIAATFLTTSLACAYVYMADIASLSAPAGTRYITFDRTGETTRGTL</sequence>
<dbReference type="Gene3D" id="3.30.700.10">
    <property type="entry name" value="Glycoprotein, Type 4 Pilin"/>
    <property type="match status" value="1"/>
</dbReference>
<evidence type="ECO:0000256" key="1">
    <source>
        <dbReference type="SAM" id="Phobius"/>
    </source>
</evidence>
<keyword evidence="1" id="KW-0812">Transmembrane</keyword>
<dbReference type="InterPro" id="IPR045584">
    <property type="entry name" value="Pilin-like"/>
</dbReference>
<dbReference type="SUPFAM" id="SSF54523">
    <property type="entry name" value="Pili subunits"/>
    <property type="match status" value="1"/>
</dbReference>
<gene>
    <name evidence="2" type="ORF">COB20_15660</name>
</gene>
<comment type="caution">
    <text evidence="2">The sequence shown here is derived from an EMBL/GenBank/DDBJ whole genome shotgun (WGS) entry which is preliminary data.</text>
</comment>
<dbReference type="Pfam" id="PF07963">
    <property type="entry name" value="N_methyl"/>
    <property type="match status" value="1"/>
</dbReference>
<dbReference type="Proteomes" id="UP000218767">
    <property type="component" value="Unassembled WGS sequence"/>
</dbReference>
<dbReference type="AlphaFoldDB" id="A0A2A4WUU8"/>
<protein>
    <submittedName>
        <fullName evidence="2">Mannose-sensitive hemagglutinin A</fullName>
    </submittedName>
</protein>
<dbReference type="EMBL" id="NVUL01000110">
    <property type="protein sequence ID" value="PCI73984.1"/>
    <property type="molecule type" value="Genomic_DNA"/>
</dbReference>
<accession>A0A2A4WUU8</accession>
<keyword evidence="1" id="KW-1133">Transmembrane helix</keyword>
<proteinExistence type="predicted"/>
<evidence type="ECO:0000313" key="3">
    <source>
        <dbReference type="Proteomes" id="UP000218767"/>
    </source>
</evidence>
<evidence type="ECO:0000313" key="2">
    <source>
        <dbReference type="EMBL" id="PCI73984.1"/>
    </source>
</evidence>
<name>A0A2A4WUU8_9GAMM</name>